<comment type="cofactor">
    <cofactor evidence="1">
        <name>FAD</name>
        <dbReference type="ChEBI" id="CHEBI:57692"/>
    </cofactor>
</comment>
<dbReference type="SUPFAM" id="SSF51905">
    <property type="entry name" value="FAD/NAD(P)-binding domain"/>
    <property type="match status" value="1"/>
</dbReference>
<evidence type="ECO:0000256" key="1">
    <source>
        <dbReference type="ARBA" id="ARBA00001974"/>
    </source>
</evidence>
<evidence type="ECO:0000313" key="8">
    <source>
        <dbReference type="Proteomes" id="UP001589647"/>
    </source>
</evidence>
<dbReference type="EMBL" id="JBHMEI010000078">
    <property type="protein sequence ID" value="MFB9208774.1"/>
    <property type="molecule type" value="Genomic_DNA"/>
</dbReference>
<keyword evidence="8" id="KW-1185">Reference proteome</keyword>
<keyword evidence="3" id="KW-0285">Flavoprotein</keyword>
<evidence type="ECO:0000256" key="4">
    <source>
        <dbReference type="ARBA" id="ARBA00022827"/>
    </source>
</evidence>
<dbReference type="EC" id="1.6.5.-" evidence="7"/>
<dbReference type="GO" id="GO:0016491">
    <property type="term" value="F:oxidoreductase activity"/>
    <property type="evidence" value="ECO:0007669"/>
    <property type="project" value="UniProtKB-KW"/>
</dbReference>
<reference evidence="7 8" key="1">
    <citation type="submission" date="2024-09" db="EMBL/GenBank/DDBJ databases">
        <authorList>
            <person name="Sun Q."/>
            <person name="Mori K."/>
        </authorList>
    </citation>
    <scope>NUCLEOTIDE SEQUENCE [LARGE SCALE GENOMIC DNA]</scope>
    <source>
        <strain evidence="7 8">CCM 3426</strain>
    </source>
</reference>
<name>A0ABV5IW28_9ACTN</name>
<protein>
    <submittedName>
        <fullName evidence="7">NAD(P)/FAD-dependent oxidoreductase</fullName>
        <ecNumber evidence="7">1.6.5.-</ecNumber>
    </submittedName>
</protein>
<dbReference type="Pfam" id="PF07992">
    <property type="entry name" value="Pyr_redox_2"/>
    <property type="match status" value="1"/>
</dbReference>
<dbReference type="PANTHER" id="PTHR42913:SF3">
    <property type="entry name" value="64 KDA MITOCHONDRIAL NADH DEHYDROGENASE (EUROFUNG)"/>
    <property type="match status" value="1"/>
</dbReference>
<evidence type="ECO:0000256" key="5">
    <source>
        <dbReference type="ARBA" id="ARBA00023002"/>
    </source>
</evidence>
<feature type="domain" description="FAD/NAD(P)-binding" evidence="6">
    <location>
        <begin position="4"/>
        <end position="282"/>
    </location>
</feature>
<comment type="caution">
    <text evidence="7">The sequence shown here is derived from an EMBL/GenBank/DDBJ whole genome shotgun (WGS) entry which is preliminary data.</text>
</comment>
<dbReference type="PANTHER" id="PTHR42913">
    <property type="entry name" value="APOPTOSIS-INDUCING FACTOR 1"/>
    <property type="match status" value="1"/>
</dbReference>
<dbReference type="RefSeq" id="WP_229824000.1">
    <property type="nucleotide sequence ID" value="NZ_BMRC01000005.1"/>
</dbReference>
<dbReference type="Proteomes" id="UP001589647">
    <property type="component" value="Unassembled WGS sequence"/>
</dbReference>
<accession>A0ABV5IW28</accession>
<comment type="similarity">
    <text evidence="2">Belongs to the NADH dehydrogenase family.</text>
</comment>
<keyword evidence="5 7" id="KW-0560">Oxidoreductase</keyword>
<evidence type="ECO:0000256" key="2">
    <source>
        <dbReference type="ARBA" id="ARBA00005272"/>
    </source>
</evidence>
<dbReference type="InterPro" id="IPR036188">
    <property type="entry name" value="FAD/NAD-bd_sf"/>
</dbReference>
<evidence type="ECO:0000313" key="7">
    <source>
        <dbReference type="EMBL" id="MFB9208774.1"/>
    </source>
</evidence>
<keyword evidence="4" id="KW-0274">FAD</keyword>
<dbReference type="Gene3D" id="3.50.50.100">
    <property type="match status" value="1"/>
</dbReference>
<dbReference type="InterPro" id="IPR023753">
    <property type="entry name" value="FAD/NAD-binding_dom"/>
</dbReference>
<evidence type="ECO:0000259" key="6">
    <source>
        <dbReference type="Pfam" id="PF07992"/>
    </source>
</evidence>
<proteinExistence type="inferred from homology"/>
<sequence>MMSDVLIVGGGFAGVWSAAAAARLRGDDDLRITLVAPHEDLVLRPRLHKLDPAWARVPLKRILEPIGVTHVRAEVTGLDVGGSTVTAGGDTIGYDRLVLAAGSRLVRAGLPGARHLFDIDSADGVARLNGHLGDRTGLTVVVIGSGFTGLEIATELAGRGRVVLLERADVVAPELGPGPRPVIAAALAELGVEVRLGVSVRSVTEQGVVLADGESVPADAVVWTAGMRAHSLTEQIAAERDGLGRLRVDRHLRVSGGVFAAGDVAAAMADASNHVVQSCQFATPMGKAAGHNAAADLLGLPLVDFTPDPYVTCLDLGAAGAVFTTGWDRAVALTGQDAKDLKQTILEVIHPPLDDAEEILRQAGQQSNEVTG</sequence>
<dbReference type="PRINTS" id="PR00469">
    <property type="entry name" value="PNDRDTASEII"/>
</dbReference>
<dbReference type="InterPro" id="IPR051169">
    <property type="entry name" value="NADH-Q_oxidoreductase"/>
</dbReference>
<dbReference type="PRINTS" id="PR00368">
    <property type="entry name" value="FADPNR"/>
</dbReference>
<gene>
    <name evidence="7" type="ORF">ACFFV7_46860</name>
</gene>
<evidence type="ECO:0000256" key="3">
    <source>
        <dbReference type="ARBA" id="ARBA00022630"/>
    </source>
</evidence>
<organism evidence="7 8">
    <name type="scientific">Nonomuraea spiralis</name>
    <dbReference type="NCBI Taxonomy" id="46182"/>
    <lineage>
        <taxon>Bacteria</taxon>
        <taxon>Bacillati</taxon>
        <taxon>Actinomycetota</taxon>
        <taxon>Actinomycetes</taxon>
        <taxon>Streptosporangiales</taxon>
        <taxon>Streptosporangiaceae</taxon>
        <taxon>Nonomuraea</taxon>
    </lineage>
</organism>